<dbReference type="OrthoDB" id="7283303at2"/>
<evidence type="ECO:0008006" key="4">
    <source>
        <dbReference type="Google" id="ProtNLM"/>
    </source>
</evidence>
<evidence type="ECO:0000256" key="1">
    <source>
        <dbReference type="SAM" id="SignalP"/>
    </source>
</evidence>
<name>A0A132EHP1_9BURK</name>
<feature type="chain" id="PRO_5007290810" description="NIPSNAP family containing protein" evidence="1">
    <location>
        <begin position="31"/>
        <end position="276"/>
    </location>
</feature>
<dbReference type="Proteomes" id="UP000062912">
    <property type="component" value="Unassembled WGS sequence"/>
</dbReference>
<dbReference type="EMBL" id="LPJR01000027">
    <property type="protein sequence ID" value="KWF30446.1"/>
    <property type="molecule type" value="Genomic_DNA"/>
</dbReference>
<comment type="caution">
    <text evidence="2">The sequence shown here is derived from an EMBL/GenBank/DDBJ whole genome shotgun (WGS) entry which is preliminary data.</text>
</comment>
<organism evidence="2 3">
    <name type="scientific">Burkholderia pseudomultivorans</name>
    <dbReference type="NCBI Taxonomy" id="1207504"/>
    <lineage>
        <taxon>Bacteria</taxon>
        <taxon>Pseudomonadati</taxon>
        <taxon>Pseudomonadota</taxon>
        <taxon>Betaproteobacteria</taxon>
        <taxon>Burkholderiales</taxon>
        <taxon>Burkholderiaceae</taxon>
        <taxon>Burkholderia</taxon>
        <taxon>Burkholderia cepacia complex</taxon>
    </lineage>
</organism>
<feature type="signal peptide" evidence="1">
    <location>
        <begin position="1"/>
        <end position="30"/>
    </location>
</feature>
<keyword evidence="1" id="KW-0732">Signal</keyword>
<evidence type="ECO:0000313" key="2">
    <source>
        <dbReference type="EMBL" id="KWF30446.1"/>
    </source>
</evidence>
<dbReference type="AlphaFoldDB" id="A0A132EHP1"/>
<evidence type="ECO:0000313" key="3">
    <source>
        <dbReference type="Proteomes" id="UP000062912"/>
    </source>
</evidence>
<sequence>MKTSSMTNIGRAVAVTMALAGLLHAGIASAAGSAGTAAASAALPADDQGLSLIVTYQTTPANRSVLQHELAQSTARELAQWKHDGRLTQYNLLFNRYADSGNWDAMAVLTFATPHDLYRWRTVEASHPGALSARALAVTTSIRTAPVDLRRSDVTAAGAAPDSVYVAIPYKTEVSASDYRKYADAYVIPQFKGWMDEGVLTGYSIYMSQFPAAREWDVIAILQYKNETALSEREAIVSKVRERLKSNPEWKAISDSKQHVRAEGQVVVADPVVTDR</sequence>
<reference evidence="2 3" key="1">
    <citation type="submission" date="2015-11" db="EMBL/GenBank/DDBJ databases">
        <title>Expanding the genomic diversity of Burkholderia species for the development of highly accurate diagnostics.</title>
        <authorList>
            <person name="Sahl J."/>
            <person name="Keim P."/>
            <person name="Wagner D."/>
        </authorList>
    </citation>
    <scope>NUCLEOTIDE SEQUENCE [LARGE SCALE GENOMIC DNA]</scope>
    <source>
        <strain evidence="2 3">MSMB368WGS</strain>
    </source>
</reference>
<gene>
    <name evidence="2" type="ORF">WT56_13515</name>
</gene>
<proteinExistence type="predicted"/>
<protein>
    <recommendedName>
        <fullName evidence="4">NIPSNAP family containing protein</fullName>
    </recommendedName>
</protein>
<dbReference type="RefSeq" id="WP_060241224.1">
    <property type="nucleotide sequence ID" value="NZ_LPJR01000027.1"/>
</dbReference>
<accession>A0A132EHP1</accession>